<evidence type="ECO:0008006" key="3">
    <source>
        <dbReference type="Google" id="ProtNLM"/>
    </source>
</evidence>
<dbReference type="RefSeq" id="WP_073083285.1">
    <property type="nucleotide sequence ID" value="NZ_FQXV01000025.1"/>
</dbReference>
<proteinExistence type="predicted"/>
<protein>
    <recommendedName>
        <fullName evidence="3">DUF2971 domain-containing protein</fullName>
    </recommendedName>
</protein>
<name>A0A1M5ZKA0_9FIRM</name>
<dbReference type="AlphaFoldDB" id="A0A1M5ZKA0"/>
<gene>
    <name evidence="1" type="ORF">SAMN02745823_03844</name>
</gene>
<evidence type="ECO:0000313" key="2">
    <source>
        <dbReference type="Proteomes" id="UP000183995"/>
    </source>
</evidence>
<dbReference type="OrthoDB" id="1234596at2"/>
<dbReference type="Proteomes" id="UP000183995">
    <property type="component" value="Unassembled WGS sequence"/>
</dbReference>
<sequence>MEKKPYQDPEINQFVKIFNKYRIYASNSVYNYDRLLHYCSMNILGCILNNGTFRCTSLNNVELNDQFEAKRKNVEEFAGSRFIACFSHCQYEIVPFWHNYGGKEKKRKVVLKIKNFSDNITDVICTDFCYLPSGKKLFFLGDDYKATVNVNGLIGKKIGIPPINTDFDLRTCIRSISLFDVKYLPLKDNVFTQDYLIREDGIIKYYDPTELGRHKTEHWDYEKETRLMCITEEEDFCVSPYIDLRITERFFENLEIVMCPWAEDGLYDEIHDIINFSPIPDSIKNSIKVVRSELHGQVL</sequence>
<dbReference type="EMBL" id="FQXV01000025">
    <property type="protein sequence ID" value="SHI24559.1"/>
    <property type="molecule type" value="Genomic_DNA"/>
</dbReference>
<accession>A0A1M5ZKA0</accession>
<organism evidence="1 2">
    <name type="scientific">Sporobacter termitidis DSM 10068</name>
    <dbReference type="NCBI Taxonomy" id="1123282"/>
    <lineage>
        <taxon>Bacteria</taxon>
        <taxon>Bacillati</taxon>
        <taxon>Bacillota</taxon>
        <taxon>Clostridia</taxon>
        <taxon>Eubacteriales</taxon>
        <taxon>Oscillospiraceae</taxon>
        <taxon>Sporobacter</taxon>
    </lineage>
</organism>
<evidence type="ECO:0000313" key="1">
    <source>
        <dbReference type="EMBL" id="SHI24559.1"/>
    </source>
</evidence>
<reference evidence="1 2" key="1">
    <citation type="submission" date="2016-11" db="EMBL/GenBank/DDBJ databases">
        <authorList>
            <person name="Jaros S."/>
            <person name="Januszkiewicz K."/>
            <person name="Wedrychowicz H."/>
        </authorList>
    </citation>
    <scope>NUCLEOTIDE SEQUENCE [LARGE SCALE GENOMIC DNA]</scope>
    <source>
        <strain evidence="1 2">DSM 10068</strain>
    </source>
</reference>
<keyword evidence="2" id="KW-1185">Reference proteome</keyword>